<protein>
    <submittedName>
        <fullName evidence="7">Membrane protein</fullName>
    </submittedName>
</protein>
<feature type="transmembrane region" description="Helical" evidence="6">
    <location>
        <begin position="60"/>
        <end position="81"/>
    </location>
</feature>
<keyword evidence="5 6" id="KW-0472">Membrane</keyword>
<feature type="transmembrane region" description="Helical" evidence="6">
    <location>
        <begin position="148"/>
        <end position="171"/>
    </location>
</feature>
<dbReference type="InterPro" id="IPR036259">
    <property type="entry name" value="MFS_trans_sf"/>
</dbReference>
<evidence type="ECO:0000313" key="8">
    <source>
        <dbReference type="Proteomes" id="UP000254332"/>
    </source>
</evidence>
<feature type="transmembrane region" description="Helical" evidence="6">
    <location>
        <begin position="177"/>
        <end position="196"/>
    </location>
</feature>
<feature type="transmembrane region" description="Helical" evidence="6">
    <location>
        <begin position="259"/>
        <end position="278"/>
    </location>
</feature>
<feature type="transmembrane region" description="Helical" evidence="6">
    <location>
        <begin position="113"/>
        <end position="139"/>
    </location>
</feature>
<organism evidence="7 8">
    <name type="scientific">Salmonella enterica</name>
    <name type="common">Salmonella choleraesuis</name>
    <dbReference type="NCBI Taxonomy" id="28901"/>
    <lineage>
        <taxon>Bacteria</taxon>
        <taxon>Pseudomonadati</taxon>
        <taxon>Pseudomonadota</taxon>
        <taxon>Gammaproteobacteria</taxon>
        <taxon>Enterobacterales</taxon>
        <taxon>Enterobacteriaceae</taxon>
        <taxon>Salmonella</taxon>
    </lineage>
</organism>
<dbReference type="InterPro" id="IPR005828">
    <property type="entry name" value="MFS_sugar_transport-like"/>
</dbReference>
<feature type="transmembrane region" description="Helical" evidence="6">
    <location>
        <begin position="299"/>
        <end position="317"/>
    </location>
</feature>
<dbReference type="GO" id="GO:0005886">
    <property type="term" value="C:plasma membrane"/>
    <property type="evidence" value="ECO:0007669"/>
    <property type="project" value="UniProtKB-SubCell"/>
</dbReference>
<keyword evidence="2" id="KW-0997">Cell inner membrane</keyword>
<evidence type="ECO:0000256" key="3">
    <source>
        <dbReference type="ARBA" id="ARBA00022692"/>
    </source>
</evidence>
<feature type="transmembrane region" description="Helical" evidence="6">
    <location>
        <begin position="21"/>
        <end position="40"/>
    </location>
</feature>
<evidence type="ECO:0000256" key="1">
    <source>
        <dbReference type="ARBA" id="ARBA00004429"/>
    </source>
</evidence>
<dbReference type="GO" id="GO:0022857">
    <property type="term" value="F:transmembrane transporter activity"/>
    <property type="evidence" value="ECO:0007669"/>
    <property type="project" value="InterPro"/>
</dbReference>
<keyword evidence="3 6" id="KW-0812">Transmembrane</keyword>
<evidence type="ECO:0000256" key="5">
    <source>
        <dbReference type="ARBA" id="ARBA00023136"/>
    </source>
</evidence>
<evidence type="ECO:0000256" key="6">
    <source>
        <dbReference type="SAM" id="Phobius"/>
    </source>
</evidence>
<accession>A0A379QXH9</accession>
<gene>
    <name evidence="7" type="ORF">NCTC10718_00632</name>
</gene>
<evidence type="ECO:0000313" key="7">
    <source>
        <dbReference type="EMBL" id="SUF67952.1"/>
    </source>
</evidence>
<keyword evidence="2" id="KW-1003">Cell membrane</keyword>
<dbReference type="Gene3D" id="1.20.1250.20">
    <property type="entry name" value="MFS general substrate transporter like domains"/>
    <property type="match status" value="1"/>
</dbReference>
<keyword evidence="4 6" id="KW-1133">Transmembrane helix</keyword>
<proteinExistence type="predicted"/>
<evidence type="ECO:0000256" key="4">
    <source>
        <dbReference type="ARBA" id="ARBA00022989"/>
    </source>
</evidence>
<dbReference type="AlphaFoldDB" id="A0A379QXH9"/>
<evidence type="ECO:0000256" key="2">
    <source>
        <dbReference type="ARBA" id="ARBA00022519"/>
    </source>
</evidence>
<feature type="transmembrane region" description="Helical" evidence="6">
    <location>
        <begin position="217"/>
        <end position="239"/>
    </location>
</feature>
<sequence>MEIAVPSMSDKKWTCADLLSSYRFWGIIFFFFALSFISSLSSSYSIYFWSKSLSIPADRIGVILACGQIGYLLGMIASWFVCRIKSRYPLYFVALLLIIGVVCFFCVNNPSEVIRLIIGQFLMSFGVGIMTLLVPMLLFSAIGSTQTFVILFSLCLLFRFIIANYLPIFIYSIPHEYISTITITLSIIALLFLLPLPKELFSVAPLKRNSSTQRPECAKPVIVALLAFFIPIYIIYWFVRIHREMQFVTPSPRLMTACGAGWLSAIMPFSAAILCLTLSEEIRTLLANENEDTGIQSGWALFWALLFPPVGIAIIQAKMNRFIVANAENSSDEN</sequence>
<reference evidence="7 8" key="1">
    <citation type="submission" date="2018-06" db="EMBL/GenBank/DDBJ databases">
        <authorList>
            <consortium name="Pathogen Informatics"/>
            <person name="Doyle S."/>
        </authorList>
    </citation>
    <scope>NUCLEOTIDE SEQUENCE [LARGE SCALE GENOMIC DNA]</scope>
    <source>
        <strain evidence="7 8">NCTC10718</strain>
    </source>
</reference>
<dbReference type="Pfam" id="PF00083">
    <property type="entry name" value="Sugar_tr"/>
    <property type="match status" value="1"/>
</dbReference>
<dbReference type="SUPFAM" id="SSF103473">
    <property type="entry name" value="MFS general substrate transporter"/>
    <property type="match status" value="1"/>
</dbReference>
<dbReference type="EMBL" id="UGWQ01000001">
    <property type="protein sequence ID" value="SUF67952.1"/>
    <property type="molecule type" value="Genomic_DNA"/>
</dbReference>
<dbReference type="Proteomes" id="UP000254332">
    <property type="component" value="Unassembled WGS sequence"/>
</dbReference>
<comment type="subcellular location">
    <subcellularLocation>
        <location evidence="1">Cell inner membrane</location>
        <topology evidence="1">Multi-pass membrane protein</topology>
    </subcellularLocation>
</comment>
<name>A0A379QXH9_SALER</name>
<feature type="transmembrane region" description="Helical" evidence="6">
    <location>
        <begin position="88"/>
        <end position="107"/>
    </location>
</feature>